<accession>A0A162H249</accession>
<organism evidence="10 11">
    <name type="scientific">Bdellovibrio bacteriovorus</name>
    <dbReference type="NCBI Taxonomy" id="959"/>
    <lineage>
        <taxon>Bacteria</taxon>
        <taxon>Pseudomonadati</taxon>
        <taxon>Bdellovibrionota</taxon>
        <taxon>Bdellovibrionia</taxon>
        <taxon>Bdellovibrionales</taxon>
        <taxon>Pseudobdellovibrionaceae</taxon>
        <taxon>Bdellovibrio</taxon>
    </lineage>
</organism>
<dbReference type="Pfam" id="PF07690">
    <property type="entry name" value="MFS_1"/>
    <property type="match status" value="1"/>
</dbReference>
<feature type="transmembrane region" description="Helical" evidence="8">
    <location>
        <begin position="339"/>
        <end position="357"/>
    </location>
</feature>
<evidence type="ECO:0000256" key="3">
    <source>
        <dbReference type="ARBA" id="ARBA00007520"/>
    </source>
</evidence>
<comment type="similarity">
    <text evidence="3">Belongs to the major facilitator superfamily. TCR/Tet family.</text>
</comment>
<evidence type="ECO:0000256" key="7">
    <source>
        <dbReference type="ARBA" id="ARBA00023136"/>
    </source>
</evidence>
<gene>
    <name evidence="10" type="ORF">AZI87_09890</name>
</gene>
<keyword evidence="5 8" id="KW-0812">Transmembrane</keyword>
<evidence type="ECO:0000256" key="4">
    <source>
        <dbReference type="ARBA" id="ARBA00022448"/>
    </source>
</evidence>
<feature type="transmembrane region" description="Helical" evidence="8">
    <location>
        <begin position="377"/>
        <end position="394"/>
    </location>
</feature>
<dbReference type="Proteomes" id="UP000075799">
    <property type="component" value="Unassembled WGS sequence"/>
</dbReference>
<dbReference type="Gene3D" id="1.20.1250.20">
    <property type="entry name" value="MFS general substrate transporter like domains"/>
    <property type="match status" value="1"/>
</dbReference>
<evidence type="ECO:0000256" key="2">
    <source>
        <dbReference type="ARBA" id="ARBA00004141"/>
    </source>
</evidence>
<feature type="transmembrane region" description="Helical" evidence="8">
    <location>
        <begin position="215"/>
        <end position="239"/>
    </location>
</feature>
<feature type="transmembrane region" description="Helical" evidence="8">
    <location>
        <begin position="163"/>
        <end position="183"/>
    </location>
</feature>
<evidence type="ECO:0000256" key="5">
    <source>
        <dbReference type="ARBA" id="ARBA00022692"/>
    </source>
</evidence>
<dbReference type="InterPro" id="IPR001958">
    <property type="entry name" value="Tet-R_TetA/multi-R_MdtG-like"/>
</dbReference>
<name>A0A162H249_BDEBC</name>
<dbReference type="GO" id="GO:0022857">
    <property type="term" value="F:transmembrane transporter activity"/>
    <property type="evidence" value="ECO:0007669"/>
    <property type="project" value="InterPro"/>
</dbReference>
<evidence type="ECO:0000256" key="8">
    <source>
        <dbReference type="SAM" id="Phobius"/>
    </source>
</evidence>
<keyword evidence="6 8" id="KW-1133">Transmembrane helix</keyword>
<comment type="function">
    <text evidence="1">Resistance to tetracycline by an active tetracycline efflux. This is an energy-dependent process that decreases the accumulation of the antibiotic in whole cells. This protein functions as a metal-tetracycline/H(+) antiporter.</text>
</comment>
<keyword evidence="7 8" id="KW-0472">Membrane</keyword>
<dbReference type="PROSITE" id="PS50850">
    <property type="entry name" value="MFS"/>
    <property type="match status" value="1"/>
</dbReference>
<feature type="transmembrane region" description="Helical" evidence="8">
    <location>
        <begin position="135"/>
        <end position="157"/>
    </location>
</feature>
<dbReference type="AlphaFoldDB" id="A0A162H249"/>
<comment type="caution">
    <text evidence="10">The sequence shown here is derived from an EMBL/GenBank/DDBJ whole genome shotgun (WGS) entry which is preliminary data.</text>
</comment>
<dbReference type="RefSeq" id="WP_063206372.1">
    <property type="nucleotide sequence ID" value="NZ_LUKD01000001.1"/>
</dbReference>
<protein>
    <submittedName>
        <fullName evidence="10">Tetracycline transporter</fullName>
    </submittedName>
</protein>
<evidence type="ECO:0000256" key="6">
    <source>
        <dbReference type="ARBA" id="ARBA00022989"/>
    </source>
</evidence>
<feature type="transmembrane region" description="Helical" evidence="8">
    <location>
        <begin position="282"/>
        <end position="300"/>
    </location>
</feature>
<feature type="transmembrane region" description="Helical" evidence="8">
    <location>
        <begin position="46"/>
        <end position="65"/>
    </location>
</feature>
<dbReference type="SUPFAM" id="SSF103473">
    <property type="entry name" value="MFS general substrate transporter"/>
    <property type="match status" value="1"/>
</dbReference>
<dbReference type="InterPro" id="IPR005829">
    <property type="entry name" value="Sugar_transporter_CS"/>
</dbReference>
<dbReference type="PRINTS" id="PR01035">
    <property type="entry name" value="TCRTETA"/>
</dbReference>
<dbReference type="InterPro" id="IPR011701">
    <property type="entry name" value="MFS"/>
</dbReference>
<sequence>MTKSKAGLLFIFITVTLDMIGVGLVIPSLPDIMRRFVSSETSVSEYFGYFISIYALMQFVASPLLGALSDRFGRRSVLLVSLFVAGIDYILMAYAPTIEILFIGRILAGLTGANITVAMAYIADVSDDSNRSANFGMIGAAFGLGFIIGPAIGGLLGHYGPHYPFLVAAGMNLLNFLFGFFILPESLPQEMRRKVVLQKTNPFSSLSKIFQAKHLLALLIVYFCFQLAGQTHPSIWTLYTETRFGWTTSEVGLSLALVGVLSAISQGWLTRLLIPKLGERRTVVWGTVGFGVACIFYGLANQGWMMYAILTASSVFWVCGPALQSLVTHNTPPQEQGELQGTLVSLTSLAAIINPLVTTKLFAVFTADKTGVYIPGAPYFFAAVVCFVAWIVLIKDKHAT</sequence>
<dbReference type="PANTHER" id="PTHR23504:SF15">
    <property type="entry name" value="MAJOR FACILITATOR SUPERFAMILY (MFS) PROFILE DOMAIN-CONTAINING PROTEIN"/>
    <property type="match status" value="1"/>
</dbReference>
<dbReference type="PROSITE" id="PS00216">
    <property type="entry name" value="SUGAR_TRANSPORT_1"/>
    <property type="match status" value="1"/>
</dbReference>
<dbReference type="InterPro" id="IPR036259">
    <property type="entry name" value="MFS_trans_sf"/>
</dbReference>
<feature type="domain" description="Major facilitator superfamily (MFS) profile" evidence="9">
    <location>
        <begin position="7"/>
        <end position="400"/>
    </location>
</feature>
<dbReference type="CDD" id="cd17388">
    <property type="entry name" value="MFS_TetA"/>
    <property type="match status" value="1"/>
</dbReference>
<comment type="subcellular location">
    <subcellularLocation>
        <location evidence="2">Membrane</location>
        <topology evidence="2">Multi-pass membrane protein</topology>
    </subcellularLocation>
</comment>
<evidence type="ECO:0000313" key="11">
    <source>
        <dbReference type="Proteomes" id="UP000075799"/>
    </source>
</evidence>
<feature type="transmembrane region" description="Helical" evidence="8">
    <location>
        <begin position="77"/>
        <end position="96"/>
    </location>
</feature>
<proteinExistence type="inferred from homology"/>
<evidence type="ECO:0000313" key="10">
    <source>
        <dbReference type="EMBL" id="KYG69481.1"/>
    </source>
</evidence>
<keyword evidence="4" id="KW-0813">Transport</keyword>
<reference evidence="10 11" key="1">
    <citation type="submission" date="2016-03" db="EMBL/GenBank/DDBJ databases">
        <authorList>
            <person name="Ploux O."/>
        </authorList>
    </citation>
    <scope>NUCLEOTIDE SEQUENCE [LARGE SCALE GENOMIC DNA]</scope>
    <source>
        <strain evidence="10 11">EC13</strain>
    </source>
</reference>
<dbReference type="EMBL" id="LUKD01000001">
    <property type="protein sequence ID" value="KYG69481.1"/>
    <property type="molecule type" value="Genomic_DNA"/>
</dbReference>
<feature type="transmembrane region" description="Helical" evidence="8">
    <location>
        <begin position="102"/>
        <end position="123"/>
    </location>
</feature>
<dbReference type="OrthoDB" id="5293387at2"/>
<evidence type="ECO:0000256" key="1">
    <source>
        <dbReference type="ARBA" id="ARBA00003279"/>
    </source>
</evidence>
<evidence type="ECO:0000259" key="9">
    <source>
        <dbReference type="PROSITE" id="PS50850"/>
    </source>
</evidence>
<feature type="transmembrane region" description="Helical" evidence="8">
    <location>
        <begin position="251"/>
        <end position="270"/>
    </location>
</feature>
<dbReference type="PANTHER" id="PTHR23504">
    <property type="entry name" value="MAJOR FACILITATOR SUPERFAMILY DOMAIN-CONTAINING PROTEIN 10"/>
    <property type="match status" value="1"/>
</dbReference>
<dbReference type="GO" id="GO:0016020">
    <property type="term" value="C:membrane"/>
    <property type="evidence" value="ECO:0007669"/>
    <property type="project" value="UniProtKB-SubCell"/>
</dbReference>
<feature type="transmembrane region" description="Helical" evidence="8">
    <location>
        <begin position="7"/>
        <end position="26"/>
    </location>
</feature>
<dbReference type="InterPro" id="IPR020846">
    <property type="entry name" value="MFS_dom"/>
</dbReference>